<dbReference type="InterPro" id="IPR037151">
    <property type="entry name" value="AlkB-like_sf"/>
</dbReference>
<evidence type="ECO:0000313" key="3">
    <source>
        <dbReference type="EMBL" id="KAE9525050.1"/>
    </source>
</evidence>
<feature type="transmembrane region" description="Helical" evidence="2">
    <location>
        <begin position="288"/>
        <end position="309"/>
    </location>
</feature>
<dbReference type="AlphaFoldDB" id="A0A6G0T325"/>
<comment type="caution">
    <text evidence="3">The sequence shown here is derived from an EMBL/GenBank/DDBJ whole genome shotgun (WGS) entry which is preliminary data.</text>
</comment>
<proteinExistence type="predicted"/>
<name>A0A6G0T325_APHGL</name>
<dbReference type="InterPro" id="IPR032870">
    <property type="entry name" value="ALKBH7-like"/>
</dbReference>
<dbReference type="Proteomes" id="UP000475862">
    <property type="component" value="Unassembled WGS sequence"/>
</dbReference>
<dbReference type="Gene3D" id="2.60.120.590">
    <property type="entry name" value="Alpha-ketoglutarate-dependent dioxygenase AlkB-like"/>
    <property type="match status" value="1"/>
</dbReference>
<dbReference type="OrthoDB" id="444325at2759"/>
<sequence length="408" mass="48145">MECKIKIFTMNLANKFILNQIFSVSRLFHLSKLFSTSFSSIEHISNSIDNSEYVRYKFPNEINTKNVVDIKRQQFDSSFTIIPDIVSVDEESQLINEIEKSLKRLRYQHDHWDDAIHGYRETEIMTWKDQNNTNVMQRLRNRVFADESITEQMKRVHILDLCDNGYVKPHIDSIRFCGNIIAGLSLLSDSVMRLADEQFPDIYAVYALLPRRSLYIMKDSVRYQYTHEILSDGAPSVFSDKQIVRKRRVSIVMRNEPPSKPNCLFMTNQNMFHSTGIKSKSSLNYHHIYIMYILYIFIIFVNSFFFVLTSIFHTLYYFLFEKFYIGSLTMNYTIYRIKNYGLQQSILSSTVSNTLSSSKASRNNLTSFSSSSKDCSHFLQSIRLSTFNMEIFVDDHFFWMHYETNVYH</sequence>
<protein>
    <recommendedName>
        <fullName evidence="5">Alpha-ketoglutarate-dependent dioxygenase AlkB-like domain-containing protein</fullName>
    </recommendedName>
</protein>
<keyword evidence="4" id="KW-1185">Reference proteome</keyword>
<dbReference type="GO" id="GO:0006631">
    <property type="term" value="P:fatty acid metabolic process"/>
    <property type="evidence" value="ECO:0007669"/>
    <property type="project" value="TreeGrafter"/>
</dbReference>
<dbReference type="EMBL" id="VYZN01000064">
    <property type="protein sequence ID" value="KAE9525050.1"/>
    <property type="molecule type" value="Genomic_DNA"/>
</dbReference>
<evidence type="ECO:0000256" key="2">
    <source>
        <dbReference type="SAM" id="Phobius"/>
    </source>
</evidence>
<dbReference type="PANTHER" id="PTHR21052">
    <property type="entry name" value="SPERMATOGENESIS ASSOCIATED 11-RELATED"/>
    <property type="match status" value="1"/>
</dbReference>
<dbReference type="GO" id="GO:0005759">
    <property type="term" value="C:mitochondrial matrix"/>
    <property type="evidence" value="ECO:0007669"/>
    <property type="project" value="TreeGrafter"/>
</dbReference>
<keyword evidence="2" id="KW-0472">Membrane</keyword>
<accession>A0A6G0T325</accession>
<dbReference type="SUPFAM" id="SSF51197">
    <property type="entry name" value="Clavaminate synthase-like"/>
    <property type="match status" value="1"/>
</dbReference>
<keyword evidence="2" id="KW-0812">Transmembrane</keyword>
<keyword evidence="2" id="KW-1133">Transmembrane helix</keyword>
<evidence type="ECO:0008006" key="5">
    <source>
        <dbReference type="Google" id="ProtNLM"/>
    </source>
</evidence>
<comment type="cofactor">
    <cofactor evidence="1">
        <name>Fe(2+)</name>
        <dbReference type="ChEBI" id="CHEBI:29033"/>
    </cofactor>
</comment>
<evidence type="ECO:0000313" key="4">
    <source>
        <dbReference type="Proteomes" id="UP000475862"/>
    </source>
</evidence>
<reference evidence="3 4" key="1">
    <citation type="submission" date="2019-08" db="EMBL/GenBank/DDBJ databases">
        <title>The genome of the soybean aphid Biotype 1, its phylome, world population structure and adaptation to the North American continent.</title>
        <authorList>
            <person name="Giordano R."/>
            <person name="Donthu R.K."/>
            <person name="Hernandez A.G."/>
            <person name="Wright C.L."/>
            <person name="Zimin A.V."/>
        </authorList>
    </citation>
    <scope>NUCLEOTIDE SEQUENCE [LARGE SCALE GENOMIC DNA]</scope>
    <source>
        <tissue evidence="3">Whole aphids</tissue>
    </source>
</reference>
<dbReference type="GO" id="GO:0006974">
    <property type="term" value="P:DNA damage response"/>
    <property type="evidence" value="ECO:0007669"/>
    <property type="project" value="InterPro"/>
</dbReference>
<organism evidence="3 4">
    <name type="scientific">Aphis glycines</name>
    <name type="common">Soybean aphid</name>
    <dbReference type="NCBI Taxonomy" id="307491"/>
    <lineage>
        <taxon>Eukaryota</taxon>
        <taxon>Metazoa</taxon>
        <taxon>Ecdysozoa</taxon>
        <taxon>Arthropoda</taxon>
        <taxon>Hexapoda</taxon>
        <taxon>Insecta</taxon>
        <taxon>Pterygota</taxon>
        <taxon>Neoptera</taxon>
        <taxon>Paraneoptera</taxon>
        <taxon>Hemiptera</taxon>
        <taxon>Sternorrhyncha</taxon>
        <taxon>Aphidomorpha</taxon>
        <taxon>Aphidoidea</taxon>
        <taxon>Aphididae</taxon>
        <taxon>Aphidini</taxon>
        <taxon>Aphis</taxon>
        <taxon>Aphis</taxon>
    </lineage>
</organism>
<gene>
    <name evidence="3" type="ORF">AGLY_014464</name>
</gene>
<dbReference type="PANTHER" id="PTHR21052:SF0">
    <property type="entry name" value="ALPHA-KETOGLUTARATE-DEPENDENT DIOXYGENASE ALKB HOMOLOG 7, MITOCHONDRIAL"/>
    <property type="match status" value="1"/>
</dbReference>
<evidence type="ECO:0000256" key="1">
    <source>
        <dbReference type="ARBA" id="ARBA00001954"/>
    </source>
</evidence>